<protein>
    <submittedName>
        <fullName evidence="1">Uncharacterized protein</fullName>
    </submittedName>
</protein>
<organism evidence="1">
    <name type="scientific">Candidatus Methanogaster sp. ANME-2c ERB4</name>
    <dbReference type="NCBI Taxonomy" id="2759911"/>
    <lineage>
        <taxon>Archaea</taxon>
        <taxon>Methanobacteriati</taxon>
        <taxon>Methanobacteriota</taxon>
        <taxon>Stenosarchaea group</taxon>
        <taxon>Methanomicrobia</taxon>
        <taxon>Methanosarcinales</taxon>
        <taxon>ANME-2 cluster</taxon>
        <taxon>Candidatus Methanogasteraceae</taxon>
        <taxon>Candidatus Methanogaster</taxon>
    </lineage>
</organism>
<name>A0A7G9YF74_9EURY</name>
<proteinExistence type="predicted"/>
<sequence>MALYTKITEEGYLPIPRRSIKKMRLKTGMRFKLLADEEDVLVLRLVHEEETQVDEGSLLIQQQALKNIWDSKEEDVYEL</sequence>
<gene>
    <name evidence="1" type="ORF">LDPDHNFI_00012</name>
</gene>
<dbReference type="EMBL" id="MT631212">
    <property type="protein sequence ID" value="QNO46658.1"/>
    <property type="molecule type" value="Genomic_DNA"/>
</dbReference>
<reference evidence="1" key="1">
    <citation type="submission" date="2020-06" db="EMBL/GenBank/DDBJ databases">
        <title>Unique genomic features of the anaerobic methanotrophic archaea.</title>
        <authorList>
            <person name="Chadwick G.L."/>
            <person name="Skennerton C.T."/>
            <person name="Laso-Perez R."/>
            <person name="Leu A.O."/>
            <person name="Speth D.R."/>
            <person name="Yu H."/>
            <person name="Morgan-Lang C."/>
            <person name="Hatzenpichler R."/>
            <person name="Goudeau D."/>
            <person name="Malmstrom R."/>
            <person name="Brazelton W.J."/>
            <person name="Woyke T."/>
            <person name="Hallam S.J."/>
            <person name="Tyson G.W."/>
            <person name="Wegener G."/>
            <person name="Boetius A."/>
            <person name="Orphan V."/>
        </authorList>
    </citation>
    <scope>NUCLEOTIDE SEQUENCE</scope>
</reference>
<dbReference type="AlphaFoldDB" id="A0A7G9YF74"/>
<accession>A0A7G9YF74</accession>
<evidence type="ECO:0000313" key="1">
    <source>
        <dbReference type="EMBL" id="QNO46658.1"/>
    </source>
</evidence>